<keyword evidence="2" id="KW-0408">Iron</keyword>
<organism evidence="5 6">
    <name type="scientific">Flavonifractor plautii 1_3_50AFAA</name>
    <dbReference type="NCBI Taxonomy" id="742738"/>
    <lineage>
        <taxon>Bacteria</taxon>
        <taxon>Bacillati</taxon>
        <taxon>Bacillota</taxon>
        <taxon>Clostridia</taxon>
        <taxon>Eubacteriales</taxon>
        <taxon>Oscillospiraceae</taxon>
        <taxon>Flavonifractor</taxon>
    </lineage>
</organism>
<dbReference type="GO" id="GO:0046872">
    <property type="term" value="F:metal ion binding"/>
    <property type="evidence" value="ECO:0007669"/>
    <property type="project" value="UniProtKB-KW"/>
</dbReference>
<dbReference type="SUPFAM" id="SSF52218">
    <property type="entry name" value="Flavoproteins"/>
    <property type="match status" value="1"/>
</dbReference>
<accession>A0A096B9Q3</accession>
<dbReference type="InterPro" id="IPR017896">
    <property type="entry name" value="4Fe4S_Fe-S-bd"/>
</dbReference>
<dbReference type="HOGENOM" id="CLU_069541_0_0_9"/>
<sequence>MQRRTTALYFSPTGGTRTYVRAVAAAMPHMGGEVDLTRPEERRKVHMFGADDVVVLGVPVYYGRVPEVPGLLDGLQGEETPAVLLAVYGNRLIDDALAELSDLCAARGFRPLAAGAFVAPHTFSAKVAMGRPNAGDLAAAAELGRRAAEKLSGPWCAPELPGNRPYRSFQRAPFYPVGDDTCTRCGCCVGACPVEAIHPAAPRATDGEKCIRCLACVRACPAGSRRVEGPAFAATAAHLEEALTKEDKPPELYL</sequence>
<dbReference type="EMBL" id="ADLO01000054">
    <property type="protein sequence ID" value="KGF55766.1"/>
    <property type="molecule type" value="Genomic_DNA"/>
</dbReference>
<evidence type="ECO:0000256" key="1">
    <source>
        <dbReference type="ARBA" id="ARBA00022723"/>
    </source>
</evidence>
<feature type="domain" description="4Fe-4S ferredoxin-type" evidence="4">
    <location>
        <begin position="173"/>
        <end position="199"/>
    </location>
</feature>
<dbReference type="PATRIC" id="fig|742738.3.peg.1648"/>
<dbReference type="InterPro" id="IPR029039">
    <property type="entry name" value="Flavoprotein-like_sf"/>
</dbReference>
<evidence type="ECO:0000256" key="3">
    <source>
        <dbReference type="ARBA" id="ARBA00023014"/>
    </source>
</evidence>
<evidence type="ECO:0000259" key="4">
    <source>
        <dbReference type="PROSITE" id="PS51379"/>
    </source>
</evidence>
<comment type="caution">
    <text evidence="5">The sequence shown here is derived from an EMBL/GenBank/DDBJ whole genome shotgun (WGS) entry which is preliminary data.</text>
</comment>
<dbReference type="eggNOG" id="COG2768">
    <property type="taxonomic scope" value="Bacteria"/>
</dbReference>
<dbReference type="RefSeq" id="WP_024724131.1">
    <property type="nucleotide sequence ID" value="NZ_KN174162.1"/>
</dbReference>
<reference evidence="5 6" key="1">
    <citation type="submission" date="2011-08" db="EMBL/GenBank/DDBJ databases">
        <title>The Genome Sequence of Clostridium orbiscindens 1_3_50AFAA.</title>
        <authorList>
            <consortium name="The Broad Institute Genome Sequencing Platform"/>
            <person name="Earl A."/>
            <person name="Ward D."/>
            <person name="Feldgarden M."/>
            <person name="Gevers D."/>
            <person name="Daigneault M."/>
            <person name="Strauss J."/>
            <person name="Allen-Vercoe E."/>
            <person name="Young S.K."/>
            <person name="Zeng Q."/>
            <person name="Gargeya S."/>
            <person name="Fitzgerald M."/>
            <person name="Haas B."/>
            <person name="Abouelleil A."/>
            <person name="Alvarado L."/>
            <person name="Arachchi H.M."/>
            <person name="Berlin A."/>
            <person name="Brown A."/>
            <person name="Chapman S.B."/>
            <person name="Chen Z."/>
            <person name="Dunbar C."/>
            <person name="Freedman E."/>
            <person name="Gearin G."/>
            <person name="Gellesch M."/>
            <person name="Goldberg J."/>
            <person name="Griggs A."/>
            <person name="Gujja S."/>
            <person name="Heiman D."/>
            <person name="Howarth C."/>
            <person name="Larson L."/>
            <person name="Lui A."/>
            <person name="MacDonald P.J.P."/>
            <person name="Montmayeur A."/>
            <person name="Murphy C."/>
            <person name="Neiman D."/>
            <person name="Pearson M."/>
            <person name="Priest M."/>
            <person name="Roberts A."/>
            <person name="Saif S."/>
            <person name="Shea T."/>
            <person name="Shenoy N."/>
            <person name="Sisk P."/>
            <person name="Stolte C."/>
            <person name="Sykes S."/>
            <person name="Wortman J."/>
            <person name="Nusbaum C."/>
            <person name="Birren B."/>
        </authorList>
    </citation>
    <scope>NUCLEOTIDE SEQUENCE [LARGE SCALE GENOMIC DNA]</scope>
    <source>
        <strain evidence="5 6">1_3_50AFAA</strain>
    </source>
</reference>
<dbReference type="InterPro" id="IPR017900">
    <property type="entry name" value="4Fe4S_Fe_S_CS"/>
</dbReference>
<evidence type="ECO:0000313" key="6">
    <source>
        <dbReference type="Proteomes" id="UP000029585"/>
    </source>
</evidence>
<proteinExistence type="predicted"/>
<dbReference type="SUPFAM" id="SSF54862">
    <property type="entry name" value="4Fe-4S ferredoxins"/>
    <property type="match status" value="1"/>
</dbReference>
<name>A0A096B9Q3_FLAPL</name>
<keyword evidence="1" id="KW-0479">Metal-binding</keyword>
<keyword evidence="6" id="KW-1185">Reference proteome</keyword>
<dbReference type="Gene3D" id="3.40.50.360">
    <property type="match status" value="1"/>
</dbReference>
<dbReference type="AlphaFoldDB" id="A0A096B9Q3"/>
<dbReference type="GO" id="GO:0051536">
    <property type="term" value="F:iron-sulfur cluster binding"/>
    <property type="evidence" value="ECO:0007669"/>
    <property type="project" value="UniProtKB-KW"/>
</dbReference>
<evidence type="ECO:0000313" key="5">
    <source>
        <dbReference type="EMBL" id="KGF55766.1"/>
    </source>
</evidence>
<dbReference type="PROSITE" id="PS51379">
    <property type="entry name" value="4FE4S_FER_2"/>
    <property type="match status" value="2"/>
</dbReference>
<keyword evidence="3" id="KW-0411">Iron-sulfur</keyword>
<dbReference type="Proteomes" id="UP000029585">
    <property type="component" value="Unassembled WGS sequence"/>
</dbReference>
<protein>
    <recommendedName>
        <fullName evidence="4">4Fe-4S ferredoxin-type domain-containing protein</fullName>
    </recommendedName>
</protein>
<dbReference type="Pfam" id="PF13237">
    <property type="entry name" value="Fer4_10"/>
    <property type="match status" value="1"/>
</dbReference>
<feature type="domain" description="4Fe-4S ferredoxin-type" evidence="4">
    <location>
        <begin position="200"/>
        <end position="230"/>
    </location>
</feature>
<gene>
    <name evidence="5" type="ORF">HMPREF9460_01600</name>
</gene>
<dbReference type="PROSITE" id="PS00198">
    <property type="entry name" value="4FE4S_FER_1"/>
    <property type="match status" value="2"/>
</dbReference>
<evidence type="ECO:0000256" key="2">
    <source>
        <dbReference type="ARBA" id="ARBA00023004"/>
    </source>
</evidence>
<dbReference type="Gene3D" id="3.30.70.20">
    <property type="match status" value="1"/>
</dbReference>